<accession>A0A229SR02</accession>
<dbReference type="CDD" id="cd00093">
    <property type="entry name" value="HTH_XRE"/>
    <property type="match status" value="1"/>
</dbReference>
<dbReference type="InterPro" id="IPR019734">
    <property type="entry name" value="TPR_rpt"/>
</dbReference>
<dbReference type="InterPro" id="IPR041664">
    <property type="entry name" value="AAA_16"/>
</dbReference>
<keyword evidence="4" id="KW-1185">Reference proteome</keyword>
<feature type="compositionally biased region" description="Basic and acidic residues" evidence="1">
    <location>
        <begin position="600"/>
        <end position="621"/>
    </location>
</feature>
<protein>
    <recommendedName>
        <fullName evidence="2">HTH cro/C1-type domain-containing protein</fullName>
    </recommendedName>
</protein>
<dbReference type="Pfam" id="PF13191">
    <property type="entry name" value="AAA_16"/>
    <property type="match status" value="1"/>
</dbReference>
<comment type="caution">
    <text evidence="3">The sequence shown here is derived from an EMBL/GenBank/DDBJ whole genome shotgun (WGS) entry which is preliminary data.</text>
</comment>
<evidence type="ECO:0000256" key="1">
    <source>
        <dbReference type="SAM" id="MobiDB-lite"/>
    </source>
</evidence>
<dbReference type="EMBL" id="NMUL01000049">
    <property type="protein sequence ID" value="OXM61190.1"/>
    <property type="molecule type" value="Genomic_DNA"/>
</dbReference>
<dbReference type="Gene3D" id="3.40.50.300">
    <property type="entry name" value="P-loop containing nucleotide triphosphate hydrolases"/>
    <property type="match status" value="1"/>
</dbReference>
<dbReference type="InterPro" id="IPR001387">
    <property type="entry name" value="Cro/C1-type_HTH"/>
</dbReference>
<dbReference type="Gene3D" id="1.10.260.40">
    <property type="entry name" value="lambda repressor-like DNA-binding domains"/>
    <property type="match status" value="1"/>
</dbReference>
<proteinExistence type="predicted"/>
<dbReference type="PANTHER" id="PTHR47691:SF3">
    <property type="entry name" value="HTH-TYPE TRANSCRIPTIONAL REGULATOR RV0890C-RELATED"/>
    <property type="match status" value="1"/>
</dbReference>
<dbReference type="SMART" id="SM00530">
    <property type="entry name" value="HTH_XRE"/>
    <property type="match status" value="1"/>
</dbReference>
<dbReference type="Proteomes" id="UP000215199">
    <property type="component" value="Unassembled WGS sequence"/>
</dbReference>
<dbReference type="SUPFAM" id="SSF47413">
    <property type="entry name" value="lambda repressor-like DNA-binding domains"/>
    <property type="match status" value="1"/>
</dbReference>
<dbReference type="InterPro" id="IPR003593">
    <property type="entry name" value="AAA+_ATPase"/>
</dbReference>
<gene>
    <name evidence="3" type="ORF">CF165_39790</name>
</gene>
<feature type="domain" description="HTH cro/C1-type" evidence="2">
    <location>
        <begin position="47"/>
        <end position="102"/>
    </location>
</feature>
<name>A0A229SR02_9PSEU</name>
<dbReference type="Pfam" id="PF13374">
    <property type="entry name" value="TPR_10"/>
    <property type="match status" value="1"/>
</dbReference>
<dbReference type="PROSITE" id="PS50943">
    <property type="entry name" value="HTH_CROC1"/>
    <property type="match status" value="1"/>
</dbReference>
<dbReference type="AlphaFoldDB" id="A0A229SR02"/>
<dbReference type="SMART" id="SM00382">
    <property type="entry name" value="AAA"/>
    <property type="match status" value="1"/>
</dbReference>
<dbReference type="GO" id="GO:0003677">
    <property type="term" value="F:DNA binding"/>
    <property type="evidence" value="ECO:0007669"/>
    <property type="project" value="InterPro"/>
</dbReference>
<dbReference type="SMART" id="SM00028">
    <property type="entry name" value="TPR"/>
    <property type="match status" value="4"/>
</dbReference>
<dbReference type="PRINTS" id="PR00364">
    <property type="entry name" value="DISEASERSIST"/>
</dbReference>
<dbReference type="PANTHER" id="PTHR47691">
    <property type="entry name" value="REGULATOR-RELATED"/>
    <property type="match status" value="1"/>
</dbReference>
<evidence type="ECO:0000259" key="2">
    <source>
        <dbReference type="PROSITE" id="PS50943"/>
    </source>
</evidence>
<dbReference type="InterPro" id="IPR010982">
    <property type="entry name" value="Lambda_DNA-bd_dom_sf"/>
</dbReference>
<dbReference type="Gene3D" id="1.25.40.10">
    <property type="entry name" value="Tetratricopeptide repeat domain"/>
    <property type="match status" value="1"/>
</dbReference>
<dbReference type="SUPFAM" id="SSF48452">
    <property type="entry name" value="TPR-like"/>
    <property type="match status" value="1"/>
</dbReference>
<dbReference type="InterPro" id="IPR011990">
    <property type="entry name" value="TPR-like_helical_dom_sf"/>
</dbReference>
<dbReference type="Pfam" id="PF13560">
    <property type="entry name" value="HTH_31"/>
    <property type="match status" value="1"/>
</dbReference>
<dbReference type="SUPFAM" id="SSF52540">
    <property type="entry name" value="P-loop containing nucleoside triphosphate hydrolases"/>
    <property type="match status" value="1"/>
</dbReference>
<dbReference type="InterPro" id="IPR027417">
    <property type="entry name" value="P-loop_NTPase"/>
</dbReference>
<evidence type="ECO:0000313" key="4">
    <source>
        <dbReference type="Proteomes" id="UP000215199"/>
    </source>
</evidence>
<feature type="region of interest" description="Disordered" evidence="1">
    <location>
        <begin position="586"/>
        <end position="621"/>
    </location>
</feature>
<organism evidence="3 4">
    <name type="scientific">Amycolatopsis vastitatis</name>
    <dbReference type="NCBI Taxonomy" id="1905142"/>
    <lineage>
        <taxon>Bacteria</taxon>
        <taxon>Bacillati</taxon>
        <taxon>Actinomycetota</taxon>
        <taxon>Actinomycetes</taxon>
        <taxon>Pseudonocardiales</taxon>
        <taxon>Pseudonocardiaceae</taxon>
        <taxon>Amycolatopsis</taxon>
    </lineage>
</organism>
<dbReference type="Pfam" id="PF13424">
    <property type="entry name" value="TPR_12"/>
    <property type="match status" value="1"/>
</dbReference>
<evidence type="ECO:0000313" key="3">
    <source>
        <dbReference type="EMBL" id="OXM61190.1"/>
    </source>
</evidence>
<sequence>MPRPAPASSGQLVSAFSVFVWLRFSGSLSSVGESHERERLEVFGATLRRRRLEAGLSLRALARQLGLSGHSGLVDYESGRRLLPADLLSACEEVFGDTAGELRRLWQAVHVRRAQSVTPEHSAPPARAVPFPADLADFAGRDWELAELESLLDHRSGQAPSLIVISGPPGAGKTSIAVHLAHRLAGRYPDALLYVDLRGTARPPLDPVAALGRLLHGSGVRAAAIPAERDDRSALLRAELYSRRALLLLDDAADEDQVRPLLPAGARNTVVITSRSPLAGLESAHHLSLTGLRSPAAVELFAAIVGAARVLAEPAAAAEIVRHCGLLPLAIRIAAARLAQWPAASLDLRYQWESMRELGEHGLTLARELGDTQQEIFALNCLGLALRELGRFAEAAGCSERALTLAMANGDEMEQATSHYRLGATLIALDRAAEAVPHLETAIHLNGKHHQHWDEASSINRLALALRALGRYPEAVAGHEQAIAIFESIGAVRSTGLARTRLGFALSDTGRHTDAAGHHLALAHFRDGHDEWGQALARYGLGITATALGKPTEAAEHLRLSALLFKNQNDPLRQARAIELVATLHDAGSDRDAQTPNRGGAREGERDGFDRPDGTDGEFRG</sequence>
<reference evidence="4" key="1">
    <citation type="submission" date="2017-07" db="EMBL/GenBank/DDBJ databases">
        <title>Comparative genome mining reveals phylogenetic distribution patterns of secondary metabolites in Amycolatopsis.</title>
        <authorList>
            <person name="Adamek M."/>
            <person name="Alanjary M."/>
            <person name="Sales-Ortells H."/>
            <person name="Goodfellow M."/>
            <person name="Bull A.T."/>
            <person name="Kalinowski J."/>
            <person name="Ziemert N."/>
        </authorList>
    </citation>
    <scope>NUCLEOTIDE SEQUENCE [LARGE SCALE GENOMIC DNA]</scope>
    <source>
        <strain evidence="4">H5</strain>
    </source>
</reference>